<protein>
    <submittedName>
        <fullName evidence="1">Type III effector</fullName>
    </submittedName>
</protein>
<organism evidence="1 2">
    <name type="scientific">Dokdonia donghaensis DSW-1</name>
    <dbReference type="NCBI Taxonomy" id="1300343"/>
    <lineage>
        <taxon>Bacteria</taxon>
        <taxon>Pseudomonadati</taxon>
        <taxon>Bacteroidota</taxon>
        <taxon>Flavobacteriia</taxon>
        <taxon>Flavobacteriales</taxon>
        <taxon>Flavobacteriaceae</taxon>
        <taxon>Dokdonia</taxon>
    </lineage>
</organism>
<keyword evidence="2" id="KW-1185">Reference proteome</keyword>
<dbReference type="PATRIC" id="fig|1300343.5.peg.709"/>
<dbReference type="EMBL" id="JSAQ01000001">
    <property type="protein sequence ID" value="KGO06988.1"/>
    <property type="molecule type" value="Genomic_DNA"/>
</dbReference>
<evidence type="ECO:0000313" key="1">
    <source>
        <dbReference type="EMBL" id="KGO06988.1"/>
    </source>
</evidence>
<dbReference type="InterPro" id="IPR014984">
    <property type="entry name" value="HopJ"/>
</dbReference>
<dbReference type="RefSeq" id="WP_035326363.1">
    <property type="nucleotide sequence ID" value="NZ_CP015125.1"/>
</dbReference>
<sequence>MTLQDFKTKLTSTPTEIEFTDTMSVIEALYTFTPSSFKNGDIHNDAGENNGSCKLFAFAQEQGLSKSDTLQCFGEYYREDVLQNPEGTDHQNIRNFIKYGWDGIAFDTNPLQKK</sequence>
<dbReference type="AlphaFoldDB" id="A0A0A2GWS7"/>
<reference evidence="1 2" key="1">
    <citation type="submission" date="2014-10" db="EMBL/GenBank/DDBJ databases">
        <title>Draft genome sequence of the proteorhodopsin-containing marine bacterium Dokdonia donghaensis.</title>
        <authorList>
            <person name="Gomez-Consarnau L."/>
            <person name="Gonzalez J.M."/>
            <person name="Riedel T."/>
            <person name="Jaenicke S."/>
            <person name="Wagner-Doebler I."/>
            <person name="Fuhrman J.A."/>
        </authorList>
    </citation>
    <scope>NUCLEOTIDE SEQUENCE [LARGE SCALE GENOMIC DNA]</scope>
    <source>
        <strain evidence="1 2">DSW-1</strain>
    </source>
</reference>
<dbReference type="KEGG" id="ddo:I597_0699"/>
<accession>A0A0A2GWS7</accession>
<name>A0A0A2GWS7_9FLAO</name>
<proteinExistence type="predicted"/>
<comment type="caution">
    <text evidence="1">The sequence shown here is derived from an EMBL/GenBank/DDBJ whole genome shotgun (WGS) entry which is preliminary data.</text>
</comment>
<dbReference type="Gene3D" id="3.20.160.10">
    <property type="entry name" value="vpa0580 domain like"/>
    <property type="match status" value="1"/>
</dbReference>
<evidence type="ECO:0000313" key="2">
    <source>
        <dbReference type="Proteomes" id="UP000030140"/>
    </source>
</evidence>
<dbReference type="Proteomes" id="UP000030140">
    <property type="component" value="Unassembled WGS sequence"/>
</dbReference>
<dbReference type="Pfam" id="PF08888">
    <property type="entry name" value="HopJ"/>
    <property type="match status" value="1"/>
</dbReference>
<dbReference type="InterPro" id="IPR038604">
    <property type="entry name" value="HopJ_sf"/>
</dbReference>
<gene>
    <name evidence="1" type="ORF">NV36_09145</name>
</gene>
<dbReference type="OrthoDB" id="9790826at2"/>